<evidence type="ECO:0000259" key="1">
    <source>
        <dbReference type="Pfam" id="PF04069"/>
    </source>
</evidence>
<dbReference type="RefSeq" id="WP_073168264.1">
    <property type="nucleotide sequence ID" value="NZ_FQZE01000010.1"/>
</dbReference>
<evidence type="ECO:0000313" key="2">
    <source>
        <dbReference type="EMBL" id="SHJ05381.1"/>
    </source>
</evidence>
<dbReference type="EMBL" id="FQZE01000010">
    <property type="protein sequence ID" value="SHJ05381.1"/>
    <property type="molecule type" value="Genomic_DNA"/>
</dbReference>
<dbReference type="GO" id="GO:0043190">
    <property type="term" value="C:ATP-binding cassette (ABC) transporter complex"/>
    <property type="evidence" value="ECO:0007669"/>
    <property type="project" value="InterPro"/>
</dbReference>
<dbReference type="STRING" id="1168035.SAMN05444280_11045"/>
<accession>A0A1M6G609</accession>
<dbReference type="SUPFAM" id="SSF53850">
    <property type="entry name" value="Periplasmic binding protein-like II"/>
    <property type="match status" value="1"/>
</dbReference>
<dbReference type="InterPro" id="IPR007210">
    <property type="entry name" value="ABC_Gly_betaine_transp_sub-bd"/>
</dbReference>
<name>A0A1M6G609_9BACT</name>
<dbReference type="Gene3D" id="3.40.190.100">
    <property type="entry name" value="Glycine betaine-binding periplasmic protein, domain 2"/>
    <property type="match status" value="1"/>
</dbReference>
<gene>
    <name evidence="2" type="ORF">SAMN05444280_11045</name>
</gene>
<feature type="domain" description="ABC-type glycine betaine transport system substrate-binding" evidence="1">
    <location>
        <begin position="34"/>
        <end position="273"/>
    </location>
</feature>
<dbReference type="Proteomes" id="UP000184050">
    <property type="component" value="Unassembled WGS sequence"/>
</dbReference>
<dbReference type="Pfam" id="PF04069">
    <property type="entry name" value="OpuAC"/>
    <property type="match status" value="1"/>
</dbReference>
<protein>
    <submittedName>
        <fullName evidence="2">Glycine betaine/proline transport system substrate-binding protein</fullName>
    </submittedName>
</protein>
<dbReference type="CDD" id="cd13639">
    <property type="entry name" value="PBP2_OpuAC_like"/>
    <property type="match status" value="1"/>
</dbReference>
<dbReference type="AlphaFoldDB" id="A0A1M6G609"/>
<reference evidence="2 3" key="1">
    <citation type="submission" date="2016-11" db="EMBL/GenBank/DDBJ databases">
        <authorList>
            <person name="Jaros S."/>
            <person name="Januszkiewicz K."/>
            <person name="Wedrychowicz H."/>
        </authorList>
    </citation>
    <scope>NUCLEOTIDE SEQUENCE [LARGE SCALE GENOMIC DNA]</scope>
    <source>
        <strain evidence="2 3">DSM 27063</strain>
    </source>
</reference>
<dbReference type="PROSITE" id="PS51257">
    <property type="entry name" value="PROKAR_LIPOPROTEIN"/>
    <property type="match status" value="1"/>
</dbReference>
<proteinExistence type="predicted"/>
<dbReference type="OrthoDB" id="9787902at2"/>
<sequence>MNRKTLLKYSVSFFTALLLATACTTKPADEEDRTLRIVYTDWSESVAITHLSAVLLEEEMDYKVILKLTDVESAYQNIGSGEFDVFADAWLPETHRQYIDAHDGKIEELGIIYPEARTGLVVPEYSQLQSIADLKNYPHPIVGIDEGAGVMQKTHLAIENYTLPNVLLNLSEDEMTQQFEDSIKRRNEVVITGWEPHWIFARYEVRFLADPDNIFGEKEKIYSVGRTGLNKDHPHAVRFFERMQLSEKQLNSLVYHIRLTDDPKIGVKNWMKENEYIVNQWVKNLKPERKKIM</sequence>
<dbReference type="GO" id="GO:0022857">
    <property type="term" value="F:transmembrane transporter activity"/>
    <property type="evidence" value="ECO:0007669"/>
    <property type="project" value="InterPro"/>
</dbReference>
<evidence type="ECO:0000313" key="3">
    <source>
        <dbReference type="Proteomes" id="UP000184050"/>
    </source>
</evidence>
<keyword evidence="3" id="KW-1185">Reference proteome</keyword>
<organism evidence="2 3">
    <name type="scientific">Tangfeifania diversioriginum</name>
    <dbReference type="NCBI Taxonomy" id="1168035"/>
    <lineage>
        <taxon>Bacteria</taxon>
        <taxon>Pseudomonadati</taxon>
        <taxon>Bacteroidota</taxon>
        <taxon>Bacteroidia</taxon>
        <taxon>Marinilabiliales</taxon>
        <taxon>Prolixibacteraceae</taxon>
        <taxon>Tangfeifania</taxon>
    </lineage>
</organism>
<dbReference type="Gene3D" id="3.40.190.10">
    <property type="entry name" value="Periplasmic binding protein-like II"/>
    <property type="match status" value="1"/>
</dbReference>